<evidence type="ECO:0008006" key="3">
    <source>
        <dbReference type="Google" id="ProtNLM"/>
    </source>
</evidence>
<reference evidence="1 2" key="1">
    <citation type="submission" date="2015-06" db="EMBL/GenBank/DDBJ databases">
        <title>Draft genome of the moderately acidophilic sulfate reducer Candidatus Desulfosporosinus acididurans strain M1.</title>
        <authorList>
            <person name="Poehlein A."/>
            <person name="Petzsch P."/>
            <person name="Johnson B.D."/>
            <person name="Schloemann M."/>
            <person name="Daniel R."/>
            <person name="Muehling M."/>
        </authorList>
    </citation>
    <scope>NUCLEOTIDE SEQUENCE [LARGE SCALE GENOMIC DNA]</scope>
    <source>
        <strain evidence="1 2">M1</strain>
    </source>
</reference>
<comment type="caution">
    <text evidence="1">The sequence shown here is derived from an EMBL/GenBank/DDBJ whole genome shotgun (WGS) entry which is preliminary data.</text>
</comment>
<dbReference type="STRING" id="476652.DEAC_c26580"/>
<gene>
    <name evidence="1" type="ORF">DEAC_c26580</name>
</gene>
<dbReference type="PATRIC" id="fig|476652.3.peg.2782"/>
<organism evidence="1 2">
    <name type="scientific">Desulfosporosinus acididurans</name>
    <dbReference type="NCBI Taxonomy" id="476652"/>
    <lineage>
        <taxon>Bacteria</taxon>
        <taxon>Bacillati</taxon>
        <taxon>Bacillota</taxon>
        <taxon>Clostridia</taxon>
        <taxon>Eubacteriales</taxon>
        <taxon>Desulfitobacteriaceae</taxon>
        <taxon>Desulfosporosinus</taxon>
    </lineage>
</organism>
<dbReference type="AlphaFoldDB" id="A0A0J1ILH2"/>
<protein>
    <recommendedName>
        <fullName evidence="3">Tetratricopeptide repeat protein</fullName>
    </recommendedName>
</protein>
<proteinExistence type="predicted"/>
<accession>A0A0J1ILH2</accession>
<sequence length="65" mass="7279">MHIGHNHDDIDPESLALRHYGEGIYQESLGNFSEALNEYMMANVLDPKLVAVQNKLISLGQKLSL</sequence>
<name>A0A0J1ILH2_9FIRM</name>
<evidence type="ECO:0000313" key="2">
    <source>
        <dbReference type="Proteomes" id="UP000036356"/>
    </source>
</evidence>
<dbReference type="EMBL" id="LDZY01000008">
    <property type="protein sequence ID" value="KLU65521.1"/>
    <property type="molecule type" value="Genomic_DNA"/>
</dbReference>
<evidence type="ECO:0000313" key="1">
    <source>
        <dbReference type="EMBL" id="KLU65521.1"/>
    </source>
</evidence>
<dbReference type="Proteomes" id="UP000036356">
    <property type="component" value="Unassembled WGS sequence"/>
</dbReference>
<keyword evidence="2" id="KW-1185">Reference proteome</keyword>
<dbReference type="RefSeq" id="WP_047810483.1">
    <property type="nucleotide sequence ID" value="NZ_LDZY01000008.1"/>
</dbReference>